<accession>A0A1I4EH12</accession>
<dbReference type="RefSeq" id="WP_092962852.1">
    <property type="nucleotide sequence ID" value="NZ_FOSQ01000016.1"/>
</dbReference>
<name>A0A1I4EH12_9PROT</name>
<dbReference type="Proteomes" id="UP000199473">
    <property type="component" value="Unassembled WGS sequence"/>
</dbReference>
<evidence type="ECO:0000313" key="2">
    <source>
        <dbReference type="EMBL" id="SFL04543.1"/>
    </source>
</evidence>
<evidence type="ECO:0000313" key="3">
    <source>
        <dbReference type="Proteomes" id="UP000199473"/>
    </source>
</evidence>
<feature type="chain" id="PRO_5011641699" evidence="1">
    <location>
        <begin position="24"/>
        <end position="114"/>
    </location>
</feature>
<evidence type="ECO:0000256" key="1">
    <source>
        <dbReference type="SAM" id="SignalP"/>
    </source>
</evidence>
<reference evidence="2 3" key="1">
    <citation type="submission" date="2016-10" db="EMBL/GenBank/DDBJ databases">
        <authorList>
            <person name="de Groot N.N."/>
        </authorList>
    </citation>
    <scope>NUCLEOTIDE SEQUENCE [LARGE SCALE GENOMIC DNA]</scope>
    <source>
        <strain evidence="2 3">DSM 19981</strain>
    </source>
</reference>
<keyword evidence="3" id="KW-1185">Reference proteome</keyword>
<dbReference type="OrthoDB" id="7274433at2"/>
<gene>
    <name evidence="2" type="ORF">SAMN02745775_11620</name>
</gene>
<feature type="signal peptide" evidence="1">
    <location>
        <begin position="1"/>
        <end position="23"/>
    </location>
</feature>
<dbReference type="AlphaFoldDB" id="A0A1I4EH12"/>
<dbReference type="EMBL" id="FOSQ01000016">
    <property type="protein sequence ID" value="SFL04543.1"/>
    <property type="molecule type" value="Genomic_DNA"/>
</dbReference>
<organism evidence="2 3">
    <name type="scientific">Falsiroseomonas stagni DSM 19981</name>
    <dbReference type="NCBI Taxonomy" id="1123062"/>
    <lineage>
        <taxon>Bacteria</taxon>
        <taxon>Pseudomonadati</taxon>
        <taxon>Pseudomonadota</taxon>
        <taxon>Alphaproteobacteria</taxon>
        <taxon>Acetobacterales</taxon>
        <taxon>Roseomonadaceae</taxon>
        <taxon>Falsiroseomonas</taxon>
    </lineage>
</organism>
<dbReference type="STRING" id="1123062.SAMN02745775_11620"/>
<protein>
    <submittedName>
        <fullName evidence="2">Uncharacterized protein</fullName>
    </submittedName>
</protein>
<keyword evidence="1" id="KW-0732">Signal</keyword>
<sequence length="114" mass="12452">MFRRFILGATLLAATAVAAPAFAQCDTRFTFRNNSGAQVNEFYFGPSSNSNWGRDRLGENVLPHGRSVSYTPGGRGGAYDFKVVWASGETAELMRVNICEASEIIATRRGIEAR</sequence>
<proteinExistence type="predicted"/>